<dbReference type="STRING" id="329046.A0A1Y2CW93"/>
<evidence type="ECO:0000256" key="6">
    <source>
        <dbReference type="ARBA" id="ARBA00023242"/>
    </source>
</evidence>
<evidence type="ECO:0000256" key="1">
    <source>
        <dbReference type="ARBA" id="ARBA00004123"/>
    </source>
</evidence>
<keyword evidence="10" id="KW-1185">Reference proteome</keyword>
<dbReference type="Pfam" id="PF00096">
    <property type="entry name" value="zf-C2H2"/>
    <property type="match status" value="1"/>
</dbReference>
<organism evidence="9 10">
    <name type="scientific">Rhizoclosmatium globosum</name>
    <dbReference type="NCBI Taxonomy" id="329046"/>
    <lineage>
        <taxon>Eukaryota</taxon>
        <taxon>Fungi</taxon>
        <taxon>Fungi incertae sedis</taxon>
        <taxon>Chytridiomycota</taxon>
        <taxon>Chytridiomycota incertae sedis</taxon>
        <taxon>Chytridiomycetes</taxon>
        <taxon>Chytridiales</taxon>
        <taxon>Chytriomycetaceae</taxon>
        <taxon>Rhizoclosmatium</taxon>
    </lineage>
</organism>
<feature type="domain" description="C2H2-type" evidence="8">
    <location>
        <begin position="15"/>
        <end position="42"/>
    </location>
</feature>
<keyword evidence="3" id="KW-0677">Repeat</keyword>
<evidence type="ECO:0000256" key="4">
    <source>
        <dbReference type="ARBA" id="ARBA00022771"/>
    </source>
</evidence>
<dbReference type="PANTHER" id="PTHR23235">
    <property type="entry name" value="KRUEPPEL-LIKE TRANSCRIPTION FACTOR"/>
    <property type="match status" value="1"/>
</dbReference>
<gene>
    <name evidence="9" type="ORF">BCR33DRAFT_712401</name>
</gene>
<protein>
    <recommendedName>
        <fullName evidence="8">C2H2-type domain-containing protein</fullName>
    </recommendedName>
</protein>
<comment type="subcellular location">
    <subcellularLocation>
        <location evidence="1">Nucleus</location>
    </subcellularLocation>
</comment>
<evidence type="ECO:0000313" key="9">
    <source>
        <dbReference type="EMBL" id="ORY51309.1"/>
    </source>
</evidence>
<evidence type="ECO:0000256" key="7">
    <source>
        <dbReference type="PROSITE-ProRule" id="PRU00042"/>
    </source>
</evidence>
<evidence type="ECO:0000256" key="2">
    <source>
        <dbReference type="ARBA" id="ARBA00022723"/>
    </source>
</evidence>
<dbReference type="GO" id="GO:0000978">
    <property type="term" value="F:RNA polymerase II cis-regulatory region sequence-specific DNA binding"/>
    <property type="evidence" value="ECO:0007669"/>
    <property type="project" value="TreeGrafter"/>
</dbReference>
<keyword evidence="5" id="KW-0862">Zinc</keyword>
<evidence type="ECO:0000256" key="5">
    <source>
        <dbReference type="ARBA" id="ARBA00022833"/>
    </source>
</evidence>
<evidence type="ECO:0000259" key="8">
    <source>
        <dbReference type="PROSITE" id="PS50157"/>
    </source>
</evidence>
<evidence type="ECO:0000313" key="10">
    <source>
        <dbReference type="Proteomes" id="UP000193642"/>
    </source>
</evidence>
<dbReference type="Proteomes" id="UP000193642">
    <property type="component" value="Unassembled WGS sequence"/>
</dbReference>
<dbReference type="InterPro" id="IPR036236">
    <property type="entry name" value="Znf_C2H2_sf"/>
</dbReference>
<name>A0A1Y2CW93_9FUNG</name>
<dbReference type="GO" id="GO:0005634">
    <property type="term" value="C:nucleus"/>
    <property type="evidence" value="ECO:0007669"/>
    <property type="project" value="UniProtKB-SubCell"/>
</dbReference>
<dbReference type="OrthoDB" id="6365676at2759"/>
<keyword evidence="4 7" id="KW-0863">Zinc-finger</keyword>
<dbReference type="InterPro" id="IPR013087">
    <property type="entry name" value="Znf_C2H2_type"/>
</dbReference>
<reference evidence="9 10" key="1">
    <citation type="submission" date="2016-07" db="EMBL/GenBank/DDBJ databases">
        <title>Pervasive Adenine N6-methylation of Active Genes in Fungi.</title>
        <authorList>
            <consortium name="DOE Joint Genome Institute"/>
            <person name="Mondo S.J."/>
            <person name="Dannebaum R.O."/>
            <person name="Kuo R.C."/>
            <person name="Labutti K."/>
            <person name="Haridas S."/>
            <person name="Kuo A."/>
            <person name="Salamov A."/>
            <person name="Ahrendt S.R."/>
            <person name="Lipzen A."/>
            <person name="Sullivan W."/>
            <person name="Andreopoulos W.B."/>
            <person name="Clum A."/>
            <person name="Lindquist E."/>
            <person name="Daum C."/>
            <person name="Ramamoorthy G.K."/>
            <person name="Gryganskyi A."/>
            <person name="Culley D."/>
            <person name="Magnuson J.K."/>
            <person name="James T.Y."/>
            <person name="O'Malley M.A."/>
            <person name="Stajich J.E."/>
            <person name="Spatafora J.W."/>
            <person name="Visel A."/>
            <person name="Grigoriev I.V."/>
        </authorList>
    </citation>
    <scope>NUCLEOTIDE SEQUENCE [LARGE SCALE GENOMIC DNA]</scope>
    <source>
        <strain evidence="9 10">JEL800</strain>
    </source>
</reference>
<proteinExistence type="predicted"/>
<dbReference type="AlphaFoldDB" id="A0A1Y2CW93"/>
<sequence>MSDRSTTSIQAGKRYPCKVCEKTFSTSGQLSRHNRIHKGVKRCDRSFFRADNREQHAKSHMRRIQRQQLRESEAIACRVLSSGALMPPQQLMPATTSTLSPPLTPPFVTSDNKSSLLTNNALPWNENNNNEQKHLEIGIQECSKTSISFLCD</sequence>
<keyword evidence="6" id="KW-0539">Nucleus</keyword>
<dbReference type="EMBL" id="MCGO01000005">
    <property type="protein sequence ID" value="ORY51309.1"/>
    <property type="molecule type" value="Genomic_DNA"/>
</dbReference>
<dbReference type="PROSITE" id="PS00028">
    <property type="entry name" value="ZINC_FINGER_C2H2_1"/>
    <property type="match status" value="1"/>
</dbReference>
<dbReference type="GO" id="GO:0000981">
    <property type="term" value="F:DNA-binding transcription factor activity, RNA polymerase II-specific"/>
    <property type="evidence" value="ECO:0007669"/>
    <property type="project" value="TreeGrafter"/>
</dbReference>
<dbReference type="PROSITE" id="PS50157">
    <property type="entry name" value="ZINC_FINGER_C2H2_2"/>
    <property type="match status" value="1"/>
</dbReference>
<dbReference type="SUPFAM" id="SSF57667">
    <property type="entry name" value="beta-beta-alpha zinc fingers"/>
    <property type="match status" value="1"/>
</dbReference>
<keyword evidence="2" id="KW-0479">Metal-binding</keyword>
<accession>A0A1Y2CW93</accession>
<dbReference type="SMART" id="SM00355">
    <property type="entry name" value="ZnF_C2H2"/>
    <property type="match status" value="2"/>
</dbReference>
<dbReference type="Gene3D" id="3.30.160.60">
    <property type="entry name" value="Classic Zinc Finger"/>
    <property type="match status" value="1"/>
</dbReference>
<dbReference type="PANTHER" id="PTHR23235:SF120">
    <property type="entry name" value="KRUPPEL-LIKE FACTOR 15"/>
    <property type="match status" value="1"/>
</dbReference>
<evidence type="ECO:0000256" key="3">
    <source>
        <dbReference type="ARBA" id="ARBA00022737"/>
    </source>
</evidence>
<dbReference type="FunFam" id="3.30.160.60:FF:001182">
    <property type="entry name" value="Zinc finger, C2H2 type"/>
    <property type="match status" value="1"/>
</dbReference>
<dbReference type="GO" id="GO:0008270">
    <property type="term" value="F:zinc ion binding"/>
    <property type="evidence" value="ECO:0007669"/>
    <property type="project" value="UniProtKB-KW"/>
</dbReference>
<comment type="caution">
    <text evidence="9">The sequence shown here is derived from an EMBL/GenBank/DDBJ whole genome shotgun (WGS) entry which is preliminary data.</text>
</comment>